<accession>A0A0F3IFT3</accession>
<protein>
    <submittedName>
        <fullName evidence="1">Uncharacterized protein</fullName>
    </submittedName>
</protein>
<name>A0A0F3IFT3_9GAMM</name>
<dbReference type="RefSeq" id="WP_045780340.1">
    <property type="nucleotide sequence ID" value="NZ_LAJX01000231.1"/>
</dbReference>
<gene>
    <name evidence="1" type="ORF">VZ94_18405</name>
</gene>
<keyword evidence="2" id="KW-1185">Reference proteome</keyword>
<dbReference type="AlphaFoldDB" id="A0A0F3IFT3"/>
<comment type="caution">
    <text evidence="1">The sequence shown here is derived from an EMBL/GenBank/DDBJ whole genome shotgun (WGS) entry which is preliminary data.</text>
</comment>
<sequence>MAKQDVTLKPKQLKALTLTATNDSNTSSIYSNLAMISGSANAKLIATVSQETAKQGDASFNCQRLATKQ</sequence>
<reference evidence="2" key="1">
    <citation type="submission" date="2015-03" db="EMBL/GenBank/DDBJ databases">
        <title>Draft genome sequence of a novel methanotroph (Sn10-6) isolated from flooded ricefield rhizosphere in India.</title>
        <authorList>
            <person name="Pandit P.S."/>
            <person name="Pore S.D."/>
            <person name="Arora P."/>
            <person name="Kapse N.G."/>
            <person name="Dhakephalkar P.K."/>
            <person name="Rahalkar M.C."/>
        </authorList>
    </citation>
    <scope>NUCLEOTIDE SEQUENCE [LARGE SCALE GENOMIC DNA]</scope>
    <source>
        <strain evidence="2">Sn10-6</strain>
    </source>
</reference>
<evidence type="ECO:0000313" key="2">
    <source>
        <dbReference type="Proteomes" id="UP000033684"/>
    </source>
</evidence>
<proteinExistence type="predicted"/>
<dbReference type="EMBL" id="LAJX01000231">
    <property type="protein sequence ID" value="KJV05413.1"/>
    <property type="molecule type" value="Genomic_DNA"/>
</dbReference>
<evidence type="ECO:0000313" key="1">
    <source>
        <dbReference type="EMBL" id="KJV05413.1"/>
    </source>
</evidence>
<dbReference type="Proteomes" id="UP000033684">
    <property type="component" value="Unassembled WGS sequence"/>
</dbReference>
<reference evidence="1 2" key="2">
    <citation type="journal article" date="2016" name="Microb. Ecol.">
        <title>Genome Characteristics of a Novel Type I Methanotroph (Sn10-6) Isolated from a Flooded Indian Rice Field.</title>
        <authorList>
            <person name="Rahalkar M.C."/>
            <person name="Pandit P.S."/>
            <person name="Dhakephalkar P.K."/>
            <person name="Pore S."/>
            <person name="Arora P."/>
            <person name="Kapse N."/>
        </authorList>
    </citation>
    <scope>NUCLEOTIDE SEQUENCE [LARGE SCALE GENOMIC DNA]</scope>
    <source>
        <strain evidence="1 2">Sn10-6</strain>
    </source>
</reference>
<organism evidence="1 2">
    <name type="scientific">Methylocucumis oryzae</name>
    <dbReference type="NCBI Taxonomy" id="1632867"/>
    <lineage>
        <taxon>Bacteria</taxon>
        <taxon>Pseudomonadati</taxon>
        <taxon>Pseudomonadota</taxon>
        <taxon>Gammaproteobacteria</taxon>
        <taxon>Methylococcales</taxon>
        <taxon>Methylococcaceae</taxon>
        <taxon>Methylocucumis</taxon>
    </lineage>
</organism>